<dbReference type="Proteomes" id="UP000494363">
    <property type="component" value="Unassembled WGS sequence"/>
</dbReference>
<evidence type="ECO:0000313" key="1">
    <source>
        <dbReference type="EMBL" id="CAB3775313.1"/>
    </source>
</evidence>
<organism evidence="1 2">
    <name type="scientific">Paraburkholderia humisilvae</name>
    <dbReference type="NCBI Taxonomy" id="627669"/>
    <lineage>
        <taxon>Bacteria</taxon>
        <taxon>Pseudomonadati</taxon>
        <taxon>Pseudomonadota</taxon>
        <taxon>Betaproteobacteria</taxon>
        <taxon>Burkholderiales</taxon>
        <taxon>Burkholderiaceae</taxon>
        <taxon>Paraburkholderia</taxon>
    </lineage>
</organism>
<keyword evidence="2" id="KW-1185">Reference proteome</keyword>
<dbReference type="EMBL" id="CADIKH010000399">
    <property type="protein sequence ID" value="CAB3775313.1"/>
    <property type="molecule type" value="Genomic_DNA"/>
</dbReference>
<dbReference type="AlphaFoldDB" id="A0A6J5FAE5"/>
<proteinExistence type="predicted"/>
<evidence type="ECO:0000313" key="2">
    <source>
        <dbReference type="Proteomes" id="UP000494363"/>
    </source>
</evidence>
<dbReference type="RefSeq" id="WP_175233616.1">
    <property type="nucleotide sequence ID" value="NZ_CADIKH010000399.1"/>
</dbReference>
<gene>
    <name evidence="1" type="ORF">LMG29542_08695</name>
</gene>
<accession>A0A6J5FAE5</accession>
<name>A0A6J5FAE5_9BURK</name>
<protein>
    <submittedName>
        <fullName evidence="1">Uncharacterized protein</fullName>
    </submittedName>
</protein>
<sequence length="80" mass="8830">MSNGTSAETGRRYGLKRVCQTLNFPRSSIHAERARAKTTVTPITRLKRGPKPRVPDAALLQAIQDDLESSPFTGEGHRKV</sequence>
<reference evidence="1 2" key="1">
    <citation type="submission" date="2020-04" db="EMBL/GenBank/DDBJ databases">
        <authorList>
            <person name="De Canck E."/>
        </authorList>
    </citation>
    <scope>NUCLEOTIDE SEQUENCE [LARGE SCALE GENOMIC DNA]</scope>
    <source>
        <strain evidence="1 2">LMG 29542</strain>
    </source>
</reference>